<gene>
    <name evidence="4" type="ORF">SAMN05421730_101089</name>
</gene>
<dbReference type="STRING" id="1619234.SAMN05421730_101089"/>
<evidence type="ECO:0000256" key="2">
    <source>
        <dbReference type="PROSITE-ProRule" id="PRU00335"/>
    </source>
</evidence>
<sequence>MVNKISREEIVRKANELFSEYGYEKVTVNDICSSCGISKPTFYAYIKSKEDIIADFYESVATDIVEKFVDILEADNHWEQLMICFETLIDKSMNLGPDFQSQLFILNLKEDRGSYDFREKLTNLAVSIITKAQEAGQIRNPNEPLAIYTASAYTFLGYQATWCMKKGKMDWKRELRIALENIYDVDPALRLS</sequence>
<dbReference type="RefSeq" id="WP_091233592.1">
    <property type="nucleotide sequence ID" value="NZ_FMKA01000010.1"/>
</dbReference>
<keyword evidence="1 2" id="KW-0238">DNA-binding</keyword>
<dbReference type="SUPFAM" id="SSF46689">
    <property type="entry name" value="Homeodomain-like"/>
    <property type="match status" value="1"/>
</dbReference>
<evidence type="ECO:0000313" key="5">
    <source>
        <dbReference type="Proteomes" id="UP000199315"/>
    </source>
</evidence>
<dbReference type="PROSITE" id="PS50977">
    <property type="entry name" value="HTH_TETR_2"/>
    <property type="match status" value="1"/>
</dbReference>
<evidence type="ECO:0000256" key="1">
    <source>
        <dbReference type="ARBA" id="ARBA00023125"/>
    </source>
</evidence>
<dbReference type="GO" id="GO:0003677">
    <property type="term" value="F:DNA binding"/>
    <property type="evidence" value="ECO:0007669"/>
    <property type="project" value="UniProtKB-UniRule"/>
</dbReference>
<dbReference type="InterPro" id="IPR009057">
    <property type="entry name" value="Homeodomain-like_sf"/>
</dbReference>
<dbReference type="OrthoDB" id="494991at2"/>
<keyword evidence="5" id="KW-1185">Reference proteome</keyword>
<evidence type="ECO:0000313" key="4">
    <source>
        <dbReference type="EMBL" id="SCP97429.1"/>
    </source>
</evidence>
<dbReference type="InterPro" id="IPR050624">
    <property type="entry name" value="HTH-type_Tx_Regulator"/>
</dbReference>
<organism evidence="4 5">
    <name type="scientific">Anaerobium acetethylicum</name>
    <dbReference type="NCBI Taxonomy" id="1619234"/>
    <lineage>
        <taxon>Bacteria</taxon>
        <taxon>Bacillati</taxon>
        <taxon>Bacillota</taxon>
        <taxon>Clostridia</taxon>
        <taxon>Lachnospirales</taxon>
        <taxon>Lachnospiraceae</taxon>
        <taxon>Anaerobium</taxon>
    </lineage>
</organism>
<dbReference type="InterPro" id="IPR001647">
    <property type="entry name" value="HTH_TetR"/>
</dbReference>
<dbReference type="PANTHER" id="PTHR43479">
    <property type="entry name" value="ACREF/ENVCD OPERON REPRESSOR-RELATED"/>
    <property type="match status" value="1"/>
</dbReference>
<dbReference type="PRINTS" id="PR00455">
    <property type="entry name" value="HTHTETR"/>
</dbReference>
<protein>
    <submittedName>
        <fullName evidence="4">DNA-binding transcriptional regulator, AcrR family</fullName>
    </submittedName>
</protein>
<reference evidence="4 5" key="1">
    <citation type="submission" date="2016-09" db="EMBL/GenBank/DDBJ databases">
        <authorList>
            <person name="Capua I."/>
            <person name="De Benedictis P."/>
            <person name="Joannis T."/>
            <person name="Lombin L.H."/>
            <person name="Cattoli G."/>
        </authorList>
    </citation>
    <scope>NUCLEOTIDE SEQUENCE [LARGE SCALE GENOMIC DNA]</scope>
    <source>
        <strain evidence="4 5">GluBS11</strain>
    </source>
</reference>
<accession>A0A1D3TTT8</accession>
<dbReference type="Pfam" id="PF00440">
    <property type="entry name" value="TetR_N"/>
    <property type="match status" value="1"/>
</dbReference>
<evidence type="ECO:0000259" key="3">
    <source>
        <dbReference type="PROSITE" id="PS50977"/>
    </source>
</evidence>
<dbReference type="PANTHER" id="PTHR43479:SF11">
    <property type="entry name" value="ACREF_ENVCD OPERON REPRESSOR-RELATED"/>
    <property type="match status" value="1"/>
</dbReference>
<feature type="domain" description="HTH tetR-type" evidence="3">
    <location>
        <begin position="4"/>
        <end position="64"/>
    </location>
</feature>
<feature type="DNA-binding region" description="H-T-H motif" evidence="2">
    <location>
        <begin position="27"/>
        <end position="46"/>
    </location>
</feature>
<dbReference type="Gene3D" id="1.10.357.10">
    <property type="entry name" value="Tetracycline Repressor, domain 2"/>
    <property type="match status" value="1"/>
</dbReference>
<proteinExistence type="predicted"/>
<dbReference type="EMBL" id="FMKA01000010">
    <property type="protein sequence ID" value="SCP97429.1"/>
    <property type="molecule type" value="Genomic_DNA"/>
</dbReference>
<dbReference type="AlphaFoldDB" id="A0A1D3TTT8"/>
<dbReference type="Proteomes" id="UP000199315">
    <property type="component" value="Unassembled WGS sequence"/>
</dbReference>
<name>A0A1D3TTT8_9FIRM</name>